<feature type="region of interest" description="Disordered" evidence="1">
    <location>
        <begin position="280"/>
        <end position="302"/>
    </location>
</feature>
<dbReference type="InterPro" id="IPR010183">
    <property type="entry name" value="Phage_lambda_Bet"/>
</dbReference>
<feature type="region of interest" description="Disordered" evidence="1">
    <location>
        <begin position="192"/>
        <end position="213"/>
    </location>
</feature>
<protein>
    <submittedName>
        <fullName evidence="2">Phage recombination protein Bet</fullName>
    </submittedName>
</protein>
<dbReference type="GO" id="GO:0003677">
    <property type="term" value="F:DNA binding"/>
    <property type="evidence" value="ECO:0007669"/>
    <property type="project" value="InterPro"/>
</dbReference>
<proteinExistence type="predicted"/>
<gene>
    <name evidence="2" type="primary">bet</name>
    <name evidence="2" type="ORF">GM661_00390</name>
</gene>
<dbReference type="InterPro" id="IPR018330">
    <property type="entry name" value="RecT_fam"/>
</dbReference>
<dbReference type="AlphaFoldDB" id="A0A8A7KF81"/>
<keyword evidence="3" id="KW-1185">Reference proteome</keyword>
<evidence type="ECO:0000313" key="3">
    <source>
        <dbReference type="Proteomes" id="UP000665020"/>
    </source>
</evidence>
<dbReference type="NCBIfam" id="TIGR01913">
    <property type="entry name" value="bet_lambda"/>
    <property type="match status" value="1"/>
</dbReference>
<dbReference type="Pfam" id="PF03837">
    <property type="entry name" value="RecT"/>
    <property type="match status" value="1"/>
</dbReference>
<evidence type="ECO:0000313" key="2">
    <source>
        <dbReference type="EMBL" id="QTL96532.1"/>
    </source>
</evidence>
<dbReference type="EMBL" id="CP046640">
    <property type="protein sequence ID" value="QTL96532.1"/>
    <property type="molecule type" value="Genomic_DNA"/>
</dbReference>
<dbReference type="GO" id="GO:0006310">
    <property type="term" value="P:DNA recombination"/>
    <property type="evidence" value="ECO:0007669"/>
    <property type="project" value="InterPro"/>
</dbReference>
<evidence type="ECO:0000256" key="1">
    <source>
        <dbReference type="SAM" id="MobiDB-lite"/>
    </source>
</evidence>
<reference evidence="2" key="1">
    <citation type="submission" date="2019-12" db="EMBL/GenBank/DDBJ databases">
        <authorList>
            <person name="zhang j."/>
            <person name="sun C.M."/>
        </authorList>
    </citation>
    <scope>NUCLEOTIDE SEQUENCE</scope>
    <source>
        <strain evidence="2">NS-1</strain>
    </source>
</reference>
<dbReference type="KEGG" id="ifn:GM661_00390"/>
<accession>A0A8A7KF81</accession>
<sequence>MVAANEQQLQAVPNQQQVLSFNQKELETIRRTVAKNATDDEFRMFMHLAQTYQLDPFNKEIWFIKYAKKGQNPKDVEPTIMTSRDGYLKIADRHPEYDGLSSDVVRKNDVFKRTMDGVEHEYSSDRGQIIGAYALVYRKDRKYPIYVFAPFNEYKGNAKIWNNYPSAMILKVAESMALKRAFTVSGLVSKEEMDVQSEPNDSNGPIDITPADQGNEKLRELTEREKEIAELVAGDKGYKQIVIDCLEYNFPGINNTNKKVSINDLDKAAYKQLVQTLQNAHEANAEPPDEEDDPLVEFEVPF</sequence>
<name>A0A8A7KF81_9FIRM</name>
<dbReference type="Proteomes" id="UP000665020">
    <property type="component" value="Chromosome"/>
</dbReference>
<feature type="compositionally biased region" description="Acidic residues" evidence="1">
    <location>
        <begin position="287"/>
        <end position="296"/>
    </location>
</feature>
<organism evidence="2 3">
    <name type="scientific">Iocasia fonsfrigidae</name>
    <dbReference type="NCBI Taxonomy" id="2682810"/>
    <lineage>
        <taxon>Bacteria</taxon>
        <taxon>Bacillati</taxon>
        <taxon>Bacillota</taxon>
        <taxon>Clostridia</taxon>
        <taxon>Halanaerobiales</taxon>
        <taxon>Halanaerobiaceae</taxon>
        <taxon>Iocasia</taxon>
    </lineage>
</organism>